<organism evidence="2 3">
    <name type="scientific">Vogesella aquatica</name>
    <dbReference type="NCBI Taxonomy" id="2984206"/>
    <lineage>
        <taxon>Bacteria</taxon>
        <taxon>Pseudomonadati</taxon>
        <taxon>Pseudomonadota</taxon>
        <taxon>Betaproteobacteria</taxon>
        <taxon>Neisseriales</taxon>
        <taxon>Chromobacteriaceae</taxon>
        <taxon>Vogesella</taxon>
    </lineage>
</organism>
<dbReference type="SUPFAM" id="SSF55729">
    <property type="entry name" value="Acyl-CoA N-acyltransferases (Nat)"/>
    <property type="match status" value="1"/>
</dbReference>
<dbReference type="InterPro" id="IPR016181">
    <property type="entry name" value="Acyl_CoA_acyltransferase"/>
</dbReference>
<keyword evidence="3" id="KW-1185">Reference proteome</keyword>
<evidence type="ECO:0000313" key="2">
    <source>
        <dbReference type="EMBL" id="MDC7717890.1"/>
    </source>
</evidence>
<protein>
    <submittedName>
        <fullName evidence="2">GNAT family N-acetyltransferase</fullName>
    </submittedName>
</protein>
<reference evidence="2 3" key="1">
    <citation type="submission" date="2023-01" db="EMBL/GenBank/DDBJ databases">
        <title>Novel species of the genus Vogesella isolated from rivers.</title>
        <authorList>
            <person name="Lu H."/>
        </authorList>
    </citation>
    <scope>NUCLEOTIDE SEQUENCE [LARGE SCALE GENOMIC DNA]</scope>
    <source>
        <strain evidence="2 3">DC21W</strain>
    </source>
</reference>
<comment type="caution">
    <text evidence="2">The sequence shown here is derived from an EMBL/GenBank/DDBJ whole genome shotgun (WGS) entry which is preliminary data.</text>
</comment>
<evidence type="ECO:0000259" key="1">
    <source>
        <dbReference type="Pfam" id="PF13302"/>
    </source>
</evidence>
<dbReference type="InterPro" id="IPR051531">
    <property type="entry name" value="N-acetyltransferase"/>
</dbReference>
<dbReference type="PANTHER" id="PTHR43792:SF1">
    <property type="entry name" value="N-ACETYLTRANSFERASE DOMAIN-CONTAINING PROTEIN"/>
    <property type="match status" value="1"/>
</dbReference>
<sequence>MLPIVTARLRLREFVLADAPFVLQLLNDPDFIRFIADKQVRTLAQAQHYLIDGPVASYAANGFGLWCVERLCDGQSLGMCGLIRRHNVPDVDVGYAFMPAARGHGYAVEAAAAARAYGLGELALPRVVGFIDPANLASARVLQAIGLQSQGLVAFPGVEGDTELFA</sequence>
<dbReference type="Proteomes" id="UP001219956">
    <property type="component" value="Unassembled WGS sequence"/>
</dbReference>
<dbReference type="EMBL" id="JAQQLF010000013">
    <property type="protein sequence ID" value="MDC7717890.1"/>
    <property type="molecule type" value="Genomic_DNA"/>
</dbReference>
<evidence type="ECO:0000313" key="3">
    <source>
        <dbReference type="Proteomes" id="UP001219956"/>
    </source>
</evidence>
<dbReference type="PANTHER" id="PTHR43792">
    <property type="entry name" value="GNAT FAMILY, PUTATIVE (AFU_ORTHOLOGUE AFUA_3G00765)-RELATED-RELATED"/>
    <property type="match status" value="1"/>
</dbReference>
<dbReference type="Pfam" id="PF13302">
    <property type="entry name" value="Acetyltransf_3"/>
    <property type="match status" value="1"/>
</dbReference>
<dbReference type="RefSeq" id="WP_272752198.1">
    <property type="nucleotide sequence ID" value="NZ_JAQQLF010000013.1"/>
</dbReference>
<accession>A0ABT5J037</accession>
<dbReference type="InterPro" id="IPR000182">
    <property type="entry name" value="GNAT_dom"/>
</dbReference>
<name>A0ABT5J037_9NEIS</name>
<proteinExistence type="predicted"/>
<gene>
    <name evidence="2" type="ORF">PQU95_11775</name>
</gene>
<feature type="domain" description="N-acetyltransferase" evidence="1">
    <location>
        <begin position="8"/>
        <end position="148"/>
    </location>
</feature>
<dbReference type="Gene3D" id="3.40.630.30">
    <property type="match status" value="1"/>
</dbReference>